<comment type="caution">
    <text evidence="2">The sequence shown here is derived from an EMBL/GenBank/DDBJ whole genome shotgun (WGS) entry which is preliminary data.</text>
</comment>
<protein>
    <recommendedName>
        <fullName evidence="5">Holliday junction resolvase</fullName>
    </recommendedName>
</protein>
<accession>A0A7W7MML8</accession>
<reference evidence="1 4" key="2">
    <citation type="submission" date="2021-01" db="EMBL/GenBank/DDBJ databases">
        <title>Whole genome shotgun sequence of Actinoplanes lobatus NBRC 12513.</title>
        <authorList>
            <person name="Komaki H."/>
            <person name="Tamura T."/>
        </authorList>
    </citation>
    <scope>NUCLEOTIDE SEQUENCE [LARGE SCALE GENOMIC DNA]</scope>
    <source>
        <strain evidence="1 4">NBRC 12513</strain>
    </source>
</reference>
<dbReference type="EMBL" id="BOMP01000206">
    <property type="protein sequence ID" value="GIE46383.1"/>
    <property type="molecule type" value="Genomic_DNA"/>
</dbReference>
<name>A0A7W7MML8_9ACTN</name>
<dbReference type="Proteomes" id="UP000631312">
    <property type="component" value="Unassembled WGS sequence"/>
</dbReference>
<evidence type="ECO:0000313" key="3">
    <source>
        <dbReference type="Proteomes" id="UP000590511"/>
    </source>
</evidence>
<keyword evidence="4" id="KW-1185">Reference proteome</keyword>
<sequence length="112" mass="11896">MSASKAKGTRWESLIVRYLIEQGFPAIERRALNGSSDKGDIAGLPVVVEAKNCRTTALAAWVDEATVEARNAGVEVGVVWHHRRGKASPGDGFVTMSGAAFVELLRQVSGAS</sequence>
<evidence type="ECO:0000313" key="4">
    <source>
        <dbReference type="Proteomes" id="UP000631312"/>
    </source>
</evidence>
<evidence type="ECO:0008006" key="5">
    <source>
        <dbReference type="Google" id="ProtNLM"/>
    </source>
</evidence>
<dbReference type="AlphaFoldDB" id="A0A7W7MML8"/>
<dbReference type="EMBL" id="JACHNC010000002">
    <property type="protein sequence ID" value="MBB4755325.1"/>
    <property type="molecule type" value="Genomic_DNA"/>
</dbReference>
<proteinExistence type="predicted"/>
<dbReference type="RefSeq" id="WP_188127629.1">
    <property type="nucleotide sequence ID" value="NZ_BOMP01000206.1"/>
</dbReference>
<organism evidence="2 3">
    <name type="scientific">Actinoplanes lobatus</name>
    <dbReference type="NCBI Taxonomy" id="113568"/>
    <lineage>
        <taxon>Bacteria</taxon>
        <taxon>Bacillati</taxon>
        <taxon>Actinomycetota</taxon>
        <taxon>Actinomycetes</taxon>
        <taxon>Micromonosporales</taxon>
        <taxon>Micromonosporaceae</taxon>
        <taxon>Actinoplanes</taxon>
    </lineage>
</organism>
<evidence type="ECO:0000313" key="2">
    <source>
        <dbReference type="EMBL" id="MBB4755325.1"/>
    </source>
</evidence>
<evidence type="ECO:0000313" key="1">
    <source>
        <dbReference type="EMBL" id="GIE46383.1"/>
    </source>
</evidence>
<reference evidence="2 3" key="1">
    <citation type="submission" date="2020-08" db="EMBL/GenBank/DDBJ databases">
        <title>Sequencing the genomes of 1000 actinobacteria strains.</title>
        <authorList>
            <person name="Klenk H.-P."/>
        </authorList>
    </citation>
    <scope>NUCLEOTIDE SEQUENCE [LARGE SCALE GENOMIC DNA]</scope>
    <source>
        <strain evidence="2 3">DSM 43150</strain>
    </source>
</reference>
<dbReference type="Proteomes" id="UP000590511">
    <property type="component" value="Unassembled WGS sequence"/>
</dbReference>
<gene>
    <name evidence="1" type="ORF">Alo02nite_92810</name>
    <name evidence="2" type="ORF">BJ964_009596</name>
</gene>